<proteinExistence type="predicted"/>
<comment type="subcellular location">
    <subcellularLocation>
        <location evidence="1">Cytoplasm</location>
    </subcellularLocation>
</comment>
<evidence type="ECO:0000259" key="3">
    <source>
        <dbReference type="Pfam" id="PF03070"/>
    </source>
</evidence>
<dbReference type="KEGG" id="som:SOMG_00641"/>
<dbReference type="PANTHER" id="PTHR20858:SF22">
    <property type="entry name" value="HYDROXYMETHYLPYRIMIDINE_PHOSPHOMETHYLPYRIMIDINE KINASE 1-RELATED"/>
    <property type="match status" value="1"/>
</dbReference>
<name>A0AAE9W9A4_9SCHI</name>
<evidence type="ECO:0000313" key="5">
    <source>
        <dbReference type="EMBL" id="WBW71559.1"/>
    </source>
</evidence>
<keyword evidence="5" id="KW-0808">Transferase</keyword>
<dbReference type="SUPFAM" id="SSF48613">
    <property type="entry name" value="Heme oxygenase-like"/>
    <property type="match status" value="1"/>
</dbReference>
<keyword evidence="6" id="KW-1185">Reference proteome</keyword>
<keyword evidence="2" id="KW-0963">Cytoplasm</keyword>
<dbReference type="Gene3D" id="1.20.910.10">
    <property type="entry name" value="Heme oxygenase-like"/>
    <property type="match status" value="1"/>
</dbReference>
<dbReference type="SUPFAM" id="SSF53613">
    <property type="entry name" value="Ribokinase-like"/>
    <property type="match status" value="1"/>
</dbReference>
<organism evidence="5 6">
    <name type="scientific">Schizosaccharomyces osmophilus</name>
    <dbReference type="NCBI Taxonomy" id="2545709"/>
    <lineage>
        <taxon>Eukaryota</taxon>
        <taxon>Fungi</taxon>
        <taxon>Dikarya</taxon>
        <taxon>Ascomycota</taxon>
        <taxon>Taphrinomycotina</taxon>
        <taxon>Schizosaccharomycetes</taxon>
        <taxon>Schizosaccharomycetales</taxon>
        <taxon>Schizosaccharomycetaceae</taxon>
        <taxon>Schizosaccharomyces</taxon>
    </lineage>
</organism>
<feature type="domain" description="Thiaminase-2/PQQC" evidence="3">
    <location>
        <begin position="298"/>
        <end position="499"/>
    </location>
</feature>
<dbReference type="PANTHER" id="PTHR20858">
    <property type="entry name" value="PHOSPHOMETHYLPYRIMIDINE KINASE"/>
    <property type="match status" value="1"/>
</dbReference>
<dbReference type="Pfam" id="PF03070">
    <property type="entry name" value="TENA_THI-4"/>
    <property type="match status" value="1"/>
</dbReference>
<dbReference type="AlphaFoldDB" id="A0AAE9W9A4"/>
<dbReference type="Gene3D" id="3.40.1190.20">
    <property type="match status" value="1"/>
</dbReference>
<dbReference type="GeneID" id="80874124"/>
<protein>
    <submittedName>
        <fullName evidence="5">Phosphomethylpyrimidine kinase</fullName>
    </submittedName>
</protein>
<feature type="domain" description="Pyridoxamine kinase/Phosphomethylpyrimidine kinase" evidence="4">
    <location>
        <begin position="12"/>
        <end position="275"/>
    </location>
</feature>
<dbReference type="InterPro" id="IPR029056">
    <property type="entry name" value="Ribokinase-like"/>
</dbReference>
<keyword evidence="5" id="KW-0418">Kinase</keyword>
<dbReference type="EMBL" id="CP115611">
    <property type="protein sequence ID" value="WBW71559.1"/>
    <property type="molecule type" value="Genomic_DNA"/>
</dbReference>
<reference evidence="5 6" key="1">
    <citation type="journal article" date="2023" name="G3 (Bethesda)">
        <title>A high-quality reference genome for the fission yeast Schizosaccharomyces osmophilus.</title>
        <authorList>
            <person name="Jia G.S."/>
            <person name="Zhang W.C."/>
            <person name="Liang Y."/>
            <person name="Liu X.H."/>
            <person name="Rhind N."/>
            <person name="Pidoux A."/>
            <person name="Brysch-Herzberg M."/>
            <person name="Du L.L."/>
        </authorList>
    </citation>
    <scope>NUCLEOTIDE SEQUENCE [LARGE SCALE GENOMIC DNA]</scope>
    <source>
        <strain evidence="5 6">CBS 15793</strain>
    </source>
</reference>
<dbReference type="GO" id="GO:0008972">
    <property type="term" value="F:phosphomethylpyrimidine kinase activity"/>
    <property type="evidence" value="ECO:0007669"/>
    <property type="project" value="InterPro"/>
</dbReference>
<evidence type="ECO:0000259" key="4">
    <source>
        <dbReference type="Pfam" id="PF08543"/>
    </source>
</evidence>
<dbReference type="NCBIfam" id="TIGR00097">
    <property type="entry name" value="HMP-P_kinase"/>
    <property type="match status" value="1"/>
</dbReference>
<evidence type="ECO:0000256" key="2">
    <source>
        <dbReference type="ARBA" id="ARBA00022490"/>
    </source>
</evidence>
<dbReference type="InterPro" id="IPR004305">
    <property type="entry name" value="Thiaminase-2/PQQC"/>
</dbReference>
<gene>
    <name evidence="5" type="ORF">SOMG_00641</name>
</gene>
<dbReference type="RefSeq" id="XP_056035802.1">
    <property type="nucleotide sequence ID" value="XM_056179435.1"/>
</dbReference>
<dbReference type="Pfam" id="PF08543">
    <property type="entry name" value="Phos_pyr_kin"/>
    <property type="match status" value="1"/>
</dbReference>
<dbReference type="Proteomes" id="UP001212411">
    <property type="component" value="Chromosome 1"/>
</dbReference>
<dbReference type="GO" id="GO:0009228">
    <property type="term" value="P:thiamine biosynthetic process"/>
    <property type="evidence" value="ECO:0007669"/>
    <property type="project" value="InterPro"/>
</dbReference>
<dbReference type="InterPro" id="IPR004399">
    <property type="entry name" value="HMP/HMP-P_kinase_dom"/>
</dbReference>
<dbReference type="GO" id="GO:0005829">
    <property type="term" value="C:cytosol"/>
    <property type="evidence" value="ECO:0007669"/>
    <property type="project" value="TreeGrafter"/>
</dbReference>
<dbReference type="GO" id="GO:0008902">
    <property type="term" value="F:hydroxymethylpyrimidine kinase activity"/>
    <property type="evidence" value="ECO:0007669"/>
    <property type="project" value="TreeGrafter"/>
</dbReference>
<evidence type="ECO:0000313" key="6">
    <source>
        <dbReference type="Proteomes" id="UP001212411"/>
    </source>
</evidence>
<evidence type="ECO:0000256" key="1">
    <source>
        <dbReference type="ARBA" id="ARBA00004496"/>
    </source>
</evidence>
<dbReference type="CDD" id="cd01169">
    <property type="entry name" value="HMPP_kinase"/>
    <property type="match status" value="1"/>
</dbReference>
<sequence>MLSTCITVAGSDCSGGAGIQADLKVFTAHSVYGMSAITAITSQNTIGVNGVHLIPAPFVEKQIDACMLDVKCDVMKTGMLFNPAILKVAIDMIDRYKLKAIVVDPLIATRKGVLLVLPGYLELFIKELIPRATILTPNIAEASILLKQMTNETVEIHHVDDVKTLGAKLVASGCKSVIIRCDGISFDNEFFVCKDSSMPSSWYVYVLCTSEVQLIVPQKWLSTKIAKGTSCALSSAIAANLANEVDIPNAVKRSVAYTQHALEFSFHLGRGANSLDYSSSYGYLPFEEGEIVRYLRNHPHLSKAWSFLYEHCFLQKLKDATLSIDEFKKYLALKYHMLMNNAQAAGMTAFSSSNIAVIERSAKMIQIIKEENVIHLEICKQYGLAPEQFVNRKPAFVNAHAAFINDVGQREGVLGIQVAMLPFPLIVQDVFSKMDTLQSGTFKPFVAHCRDFGTLEHGNSLLDNLEAEASTLKPEKIQKILKILEQSLSFEKAALDITLDNETTIF</sequence>
<accession>A0AAE9W9A4</accession>
<dbReference type="InterPro" id="IPR013749">
    <property type="entry name" value="PM/HMP-P_kinase-1"/>
</dbReference>
<dbReference type="InterPro" id="IPR016084">
    <property type="entry name" value="Haem_Oase-like_multi-hlx"/>
</dbReference>